<feature type="domain" description="Peptidase S26" evidence="3">
    <location>
        <begin position="105"/>
        <end position="187"/>
    </location>
</feature>
<dbReference type="EMBL" id="UINC01006300">
    <property type="protein sequence ID" value="SVA26713.1"/>
    <property type="molecule type" value="Genomic_DNA"/>
</dbReference>
<dbReference type="GO" id="GO:0006465">
    <property type="term" value="P:signal peptide processing"/>
    <property type="evidence" value="ECO:0007669"/>
    <property type="project" value="InterPro"/>
</dbReference>
<dbReference type="InterPro" id="IPR000223">
    <property type="entry name" value="Pept_S26A_signal_pept_1"/>
</dbReference>
<dbReference type="CDD" id="cd06530">
    <property type="entry name" value="S26_SPase_I"/>
    <property type="match status" value="1"/>
</dbReference>
<organism evidence="4">
    <name type="scientific">marine metagenome</name>
    <dbReference type="NCBI Taxonomy" id="408172"/>
    <lineage>
        <taxon>unclassified sequences</taxon>
        <taxon>metagenomes</taxon>
        <taxon>ecological metagenomes</taxon>
    </lineage>
</organism>
<dbReference type="SUPFAM" id="SSF51306">
    <property type="entry name" value="LexA/Signal peptidase"/>
    <property type="match status" value="1"/>
</dbReference>
<dbReference type="PANTHER" id="PTHR43390:SF1">
    <property type="entry name" value="CHLOROPLAST PROCESSING PEPTIDASE"/>
    <property type="match status" value="1"/>
</dbReference>
<accession>A0A381UIX7</accession>
<dbReference type="PANTHER" id="PTHR43390">
    <property type="entry name" value="SIGNAL PEPTIDASE I"/>
    <property type="match status" value="1"/>
</dbReference>
<keyword evidence="2" id="KW-1133">Transmembrane helix</keyword>
<dbReference type="Gene3D" id="2.10.109.10">
    <property type="entry name" value="Umud Fragment, subunit A"/>
    <property type="match status" value="1"/>
</dbReference>
<sequence>NKLPDEAKLQFSYLVQPKRNRFSKKVMINKYDITDAFGIINRNNTYKFMGLSDTALNKFKYHPNVEWIVKDTLPEGYRDSTVFPQNENYKWNNDFFGPIYIPKKDKKIEINISNIPLYKRLIDVYENNDLVIKGNKIYINNIEVSEYTFKQDYYWLMGDNRGNSQDSRSWGFVPFDHVVGKPVFKWFSWDSNAKGLKKIRWNRLFTSISGDGGPINLIMGAITILIIFWLLSIDYNNYQKWWRKTKK</sequence>
<dbReference type="InterPro" id="IPR036286">
    <property type="entry name" value="LexA/Signal_pep-like_sf"/>
</dbReference>
<gene>
    <name evidence="4" type="ORF">METZ01_LOCUS79567</name>
</gene>
<evidence type="ECO:0000259" key="3">
    <source>
        <dbReference type="Pfam" id="PF10502"/>
    </source>
</evidence>
<feature type="non-terminal residue" evidence="4">
    <location>
        <position position="1"/>
    </location>
</feature>
<proteinExistence type="inferred from homology"/>
<feature type="transmembrane region" description="Helical" evidence="2">
    <location>
        <begin position="217"/>
        <end position="238"/>
    </location>
</feature>
<evidence type="ECO:0000313" key="4">
    <source>
        <dbReference type="EMBL" id="SVA26713.1"/>
    </source>
</evidence>
<reference evidence="4" key="1">
    <citation type="submission" date="2018-05" db="EMBL/GenBank/DDBJ databases">
        <authorList>
            <person name="Lanie J.A."/>
            <person name="Ng W.-L."/>
            <person name="Kazmierczak K.M."/>
            <person name="Andrzejewski T.M."/>
            <person name="Davidsen T.M."/>
            <person name="Wayne K.J."/>
            <person name="Tettelin H."/>
            <person name="Glass J.I."/>
            <person name="Rusch D."/>
            <person name="Podicherti R."/>
            <person name="Tsui H.-C.T."/>
            <person name="Winkler M.E."/>
        </authorList>
    </citation>
    <scope>NUCLEOTIDE SEQUENCE</scope>
</reference>
<dbReference type="Pfam" id="PF10502">
    <property type="entry name" value="Peptidase_S26"/>
    <property type="match status" value="1"/>
</dbReference>
<comment type="similarity">
    <text evidence="1">Belongs to the peptidase S26 family.</text>
</comment>
<evidence type="ECO:0000256" key="2">
    <source>
        <dbReference type="SAM" id="Phobius"/>
    </source>
</evidence>
<protein>
    <recommendedName>
        <fullName evidence="3">Peptidase S26 domain-containing protein</fullName>
    </recommendedName>
</protein>
<keyword evidence="2" id="KW-0472">Membrane</keyword>
<dbReference type="InterPro" id="IPR019533">
    <property type="entry name" value="Peptidase_S26"/>
</dbReference>
<dbReference type="GO" id="GO:0004252">
    <property type="term" value="F:serine-type endopeptidase activity"/>
    <property type="evidence" value="ECO:0007669"/>
    <property type="project" value="InterPro"/>
</dbReference>
<dbReference type="AlphaFoldDB" id="A0A381UIX7"/>
<keyword evidence="2" id="KW-0812">Transmembrane</keyword>
<name>A0A381UIX7_9ZZZZ</name>
<evidence type="ECO:0000256" key="1">
    <source>
        <dbReference type="ARBA" id="ARBA00009370"/>
    </source>
</evidence>
<dbReference type="GO" id="GO:0016020">
    <property type="term" value="C:membrane"/>
    <property type="evidence" value="ECO:0007669"/>
    <property type="project" value="InterPro"/>
</dbReference>